<keyword evidence="2" id="KW-1185">Reference proteome</keyword>
<evidence type="ECO:0000313" key="1">
    <source>
        <dbReference type="EMBL" id="KAI4868776.1"/>
    </source>
</evidence>
<reference evidence="1 2" key="1">
    <citation type="journal article" date="2022" name="New Phytol.">
        <title>Ecological generalism drives hyperdiversity of secondary metabolite gene clusters in xylarialean endophytes.</title>
        <authorList>
            <person name="Franco M.E.E."/>
            <person name="Wisecaver J.H."/>
            <person name="Arnold A.E."/>
            <person name="Ju Y.M."/>
            <person name="Slot J.C."/>
            <person name="Ahrendt S."/>
            <person name="Moore L.P."/>
            <person name="Eastman K.E."/>
            <person name="Scott K."/>
            <person name="Konkel Z."/>
            <person name="Mondo S.J."/>
            <person name="Kuo A."/>
            <person name="Hayes R.D."/>
            <person name="Haridas S."/>
            <person name="Andreopoulos B."/>
            <person name="Riley R."/>
            <person name="LaButti K."/>
            <person name="Pangilinan J."/>
            <person name="Lipzen A."/>
            <person name="Amirebrahimi M."/>
            <person name="Yan J."/>
            <person name="Adam C."/>
            <person name="Keymanesh K."/>
            <person name="Ng V."/>
            <person name="Louie K."/>
            <person name="Northen T."/>
            <person name="Drula E."/>
            <person name="Henrissat B."/>
            <person name="Hsieh H.M."/>
            <person name="Youens-Clark K."/>
            <person name="Lutzoni F."/>
            <person name="Miadlikowska J."/>
            <person name="Eastwood D.C."/>
            <person name="Hamelin R.C."/>
            <person name="Grigoriev I.V."/>
            <person name="U'Ren J.M."/>
        </authorList>
    </citation>
    <scope>NUCLEOTIDE SEQUENCE [LARGE SCALE GENOMIC DNA]</scope>
    <source>
        <strain evidence="1 2">CBS 119005</strain>
    </source>
</reference>
<name>A0ACB9ZAA4_9PEZI</name>
<organism evidence="1 2">
    <name type="scientific">Hypoxylon rubiginosum</name>
    <dbReference type="NCBI Taxonomy" id="110542"/>
    <lineage>
        <taxon>Eukaryota</taxon>
        <taxon>Fungi</taxon>
        <taxon>Dikarya</taxon>
        <taxon>Ascomycota</taxon>
        <taxon>Pezizomycotina</taxon>
        <taxon>Sordariomycetes</taxon>
        <taxon>Xylariomycetidae</taxon>
        <taxon>Xylariales</taxon>
        <taxon>Hypoxylaceae</taxon>
        <taxon>Hypoxylon</taxon>
    </lineage>
</organism>
<protein>
    <submittedName>
        <fullName evidence="1">Uncharacterized protein</fullName>
    </submittedName>
</protein>
<accession>A0ACB9ZAA4</accession>
<dbReference type="EMBL" id="MU393435">
    <property type="protein sequence ID" value="KAI4868776.1"/>
    <property type="molecule type" value="Genomic_DNA"/>
</dbReference>
<gene>
    <name evidence="1" type="ORF">F4820DRAFT_408714</name>
</gene>
<evidence type="ECO:0000313" key="2">
    <source>
        <dbReference type="Proteomes" id="UP001497700"/>
    </source>
</evidence>
<proteinExistence type="predicted"/>
<dbReference type="Proteomes" id="UP001497700">
    <property type="component" value="Unassembled WGS sequence"/>
</dbReference>
<comment type="caution">
    <text evidence="1">The sequence shown here is derived from an EMBL/GenBank/DDBJ whole genome shotgun (WGS) entry which is preliminary data.</text>
</comment>
<sequence length="232" mass="25701">MTFGYNANLSKDTISGRIAEFAENLLADLQAERAYDETDQQRPIIFICHSLGGIVVKRALSVAHGRPIYNTLLNATRSIIFMATPHRGSDKASWGGLAGRILGCAKLFTTQTTKLLEELTPFSDILEDYNVDFVNISPTVQIISFFEKEPYVPIGLIVDEWSAKMEVPSETAKIAVSANHQNICRFESEESHEFQTFWRQLRLLVFKAVSGGSRRVGETSLATVTAPAELTG</sequence>